<proteinExistence type="predicted"/>
<evidence type="ECO:0000313" key="1">
    <source>
        <dbReference type="EMBL" id="RRT53838.1"/>
    </source>
</evidence>
<dbReference type="PANTHER" id="PTHR33240">
    <property type="entry name" value="OS08G0508500 PROTEIN"/>
    <property type="match status" value="1"/>
</dbReference>
<gene>
    <name evidence="1" type="ORF">B296_00023737</name>
</gene>
<dbReference type="EMBL" id="AMZH03010919">
    <property type="protein sequence ID" value="RRT53838.1"/>
    <property type="molecule type" value="Genomic_DNA"/>
</dbReference>
<protein>
    <submittedName>
        <fullName evidence="1">Uncharacterized protein</fullName>
    </submittedName>
</protein>
<dbReference type="Proteomes" id="UP000287651">
    <property type="component" value="Unassembled WGS sequence"/>
</dbReference>
<name>A0A426YQ44_ENSVE</name>
<sequence>MRTRFEECDRECYYCFHRNYGHDTKEFYDLKNQIENLIYRDHLDRYVRKPCEPSLRPKGPVERQIDIIVGGLATRGDNSSARKAYTRGEVQKRPKAQHNPKITFKSENEYPTHDDALMISAHIANACVKRIMIDTRSSTDIPYFDAFQKLGMINRDLITMTSTLTGFTGDVIAPVSVATLPVTFGGEPRPSWFPSWT</sequence>
<organism evidence="1 2">
    <name type="scientific">Ensete ventricosum</name>
    <name type="common">Abyssinian banana</name>
    <name type="synonym">Musa ensete</name>
    <dbReference type="NCBI Taxonomy" id="4639"/>
    <lineage>
        <taxon>Eukaryota</taxon>
        <taxon>Viridiplantae</taxon>
        <taxon>Streptophyta</taxon>
        <taxon>Embryophyta</taxon>
        <taxon>Tracheophyta</taxon>
        <taxon>Spermatophyta</taxon>
        <taxon>Magnoliopsida</taxon>
        <taxon>Liliopsida</taxon>
        <taxon>Zingiberales</taxon>
        <taxon>Musaceae</taxon>
        <taxon>Ensete</taxon>
    </lineage>
</organism>
<dbReference type="AlphaFoldDB" id="A0A426YQ44"/>
<comment type="caution">
    <text evidence="1">The sequence shown here is derived from an EMBL/GenBank/DDBJ whole genome shotgun (WGS) entry which is preliminary data.</text>
</comment>
<evidence type="ECO:0000313" key="2">
    <source>
        <dbReference type="Proteomes" id="UP000287651"/>
    </source>
</evidence>
<dbReference type="PANTHER" id="PTHR33240:SF8">
    <property type="entry name" value="OS03G0439900 PROTEIN"/>
    <property type="match status" value="1"/>
</dbReference>
<accession>A0A426YQ44</accession>
<reference evidence="1 2" key="1">
    <citation type="journal article" date="2014" name="Agronomy (Basel)">
        <title>A Draft Genome Sequence for Ensete ventricosum, the Drought-Tolerant Tree Against Hunger.</title>
        <authorList>
            <person name="Harrison J."/>
            <person name="Moore K.A."/>
            <person name="Paszkiewicz K."/>
            <person name="Jones T."/>
            <person name="Grant M."/>
            <person name="Ambacheew D."/>
            <person name="Muzemil S."/>
            <person name="Studholme D.J."/>
        </authorList>
    </citation>
    <scope>NUCLEOTIDE SEQUENCE [LARGE SCALE GENOMIC DNA]</scope>
</reference>